<sequence>MDKPFRIIISAFVIVAAILAVVVGTSIRNLQQSRLSADWVNHTHAVISAVDAVDASLKQGEAAVLTYLHSDENSYQTKYRDAFAELAEQIEVLKALTAISPEDSTRVAELEAHLLNRAAAARALIAAHRAKDDPLVQELLTKDSDTSDLIAITQLAQQIRLHNTDLLHHRDQQAFRDEEATRATLYIGSALNLLILLGTFWFIRDDIQARRRAAQILETSNQELETRVQERTQALQESNQQLKIKNLEGRWTNQALTHQLRYNHLIIDAISDLVIVVTKASNISRINPAVTRRMGFEISELADQPLSDFVTLATTDDMPRRDAVHDAMQSGHDFANCAAEILTKSAQPLSAVLSVHPLRDNDKVVGGVVIIRVTEFV</sequence>
<evidence type="ECO:0000313" key="3">
    <source>
        <dbReference type="EMBL" id="WED65749.1"/>
    </source>
</evidence>
<name>A0AAF0CPP0_9BACT</name>
<protein>
    <submittedName>
        <fullName evidence="3">CHASE3 domain-containing protein</fullName>
    </submittedName>
</protein>
<dbReference type="Pfam" id="PF05227">
    <property type="entry name" value="CHASE3"/>
    <property type="match status" value="1"/>
</dbReference>
<dbReference type="InterPro" id="IPR013767">
    <property type="entry name" value="PAS_fold"/>
</dbReference>
<dbReference type="Gene3D" id="3.30.450.20">
    <property type="entry name" value="PAS domain"/>
    <property type="match status" value="1"/>
</dbReference>
<feature type="domain" description="PAS" evidence="2">
    <location>
        <begin position="266"/>
        <end position="331"/>
    </location>
</feature>
<feature type="transmembrane region" description="Helical" evidence="1">
    <location>
        <begin position="183"/>
        <end position="203"/>
    </location>
</feature>
<evidence type="ECO:0000259" key="2">
    <source>
        <dbReference type="PROSITE" id="PS50112"/>
    </source>
</evidence>
<evidence type="ECO:0000313" key="4">
    <source>
        <dbReference type="Proteomes" id="UP001218638"/>
    </source>
</evidence>
<gene>
    <name evidence="3" type="ORF">PXH66_02675</name>
</gene>
<dbReference type="KEGG" id="slom:PXH66_02675"/>
<proteinExistence type="predicted"/>
<accession>A0AAF0CPP0</accession>
<keyword evidence="1" id="KW-0812">Transmembrane</keyword>
<dbReference type="RefSeq" id="WP_330930279.1">
    <property type="nucleotide sequence ID" value="NZ_CP119075.1"/>
</dbReference>
<reference evidence="3" key="1">
    <citation type="submission" date="2023-03" db="EMBL/GenBank/DDBJ databases">
        <title>Lomoglobus Profundus gen. nov., sp. nov., a novel member of the phylum Verrucomicrobia, isolated from deep-marine sediment of South China Sea.</title>
        <authorList>
            <person name="Ahmad T."/>
            <person name="Ishaq S.E."/>
            <person name="Wang F."/>
        </authorList>
    </citation>
    <scope>NUCLEOTIDE SEQUENCE</scope>
    <source>
        <strain evidence="3">LMO-M01</strain>
    </source>
</reference>
<dbReference type="GO" id="GO:0006355">
    <property type="term" value="P:regulation of DNA-templated transcription"/>
    <property type="evidence" value="ECO:0007669"/>
    <property type="project" value="InterPro"/>
</dbReference>
<dbReference type="Pfam" id="PF00989">
    <property type="entry name" value="PAS"/>
    <property type="match status" value="1"/>
</dbReference>
<dbReference type="InterPro" id="IPR000014">
    <property type="entry name" value="PAS"/>
</dbReference>
<dbReference type="CDD" id="cd00130">
    <property type="entry name" value="PAS"/>
    <property type="match status" value="1"/>
</dbReference>
<keyword evidence="1" id="KW-0472">Membrane</keyword>
<dbReference type="InterPro" id="IPR035965">
    <property type="entry name" value="PAS-like_dom_sf"/>
</dbReference>
<keyword evidence="4" id="KW-1185">Reference proteome</keyword>
<organism evidence="3 4">
    <name type="scientific">Synoicihabitans lomoniglobus</name>
    <dbReference type="NCBI Taxonomy" id="2909285"/>
    <lineage>
        <taxon>Bacteria</taxon>
        <taxon>Pseudomonadati</taxon>
        <taxon>Verrucomicrobiota</taxon>
        <taxon>Opitutia</taxon>
        <taxon>Opitutales</taxon>
        <taxon>Opitutaceae</taxon>
        <taxon>Synoicihabitans</taxon>
    </lineage>
</organism>
<dbReference type="Proteomes" id="UP001218638">
    <property type="component" value="Chromosome"/>
</dbReference>
<feature type="transmembrane region" description="Helical" evidence="1">
    <location>
        <begin position="7"/>
        <end position="27"/>
    </location>
</feature>
<evidence type="ECO:0000256" key="1">
    <source>
        <dbReference type="SAM" id="Phobius"/>
    </source>
</evidence>
<dbReference type="EMBL" id="CP119075">
    <property type="protein sequence ID" value="WED65749.1"/>
    <property type="molecule type" value="Genomic_DNA"/>
</dbReference>
<dbReference type="InterPro" id="IPR007891">
    <property type="entry name" value="CHASE3"/>
</dbReference>
<dbReference type="AlphaFoldDB" id="A0AAF0CPP0"/>
<keyword evidence="1" id="KW-1133">Transmembrane helix</keyword>
<dbReference type="PROSITE" id="PS50112">
    <property type="entry name" value="PAS"/>
    <property type="match status" value="1"/>
</dbReference>
<dbReference type="SUPFAM" id="SSF55785">
    <property type="entry name" value="PYP-like sensor domain (PAS domain)"/>
    <property type="match status" value="1"/>
</dbReference>